<keyword evidence="1" id="KW-1017">Isopeptide bond</keyword>
<evidence type="ECO:0000256" key="4">
    <source>
        <dbReference type="RuleBase" id="RU003829"/>
    </source>
</evidence>
<dbReference type="Proteomes" id="UP001620626">
    <property type="component" value="Unassembled WGS sequence"/>
</dbReference>
<dbReference type="FunFam" id="1.20.1310.10:FF:000002">
    <property type="entry name" value="cullin-3 isoform X1"/>
    <property type="match status" value="1"/>
</dbReference>
<dbReference type="SUPFAM" id="SSF46785">
    <property type="entry name" value="Winged helix' DNA-binding domain"/>
    <property type="match status" value="1"/>
</dbReference>
<organism evidence="6 7">
    <name type="scientific">Heterodera trifolii</name>
    <dbReference type="NCBI Taxonomy" id="157864"/>
    <lineage>
        <taxon>Eukaryota</taxon>
        <taxon>Metazoa</taxon>
        <taxon>Ecdysozoa</taxon>
        <taxon>Nematoda</taxon>
        <taxon>Chromadorea</taxon>
        <taxon>Rhabditida</taxon>
        <taxon>Tylenchina</taxon>
        <taxon>Tylenchomorpha</taxon>
        <taxon>Tylenchoidea</taxon>
        <taxon>Heteroderidae</taxon>
        <taxon>Heteroderinae</taxon>
        <taxon>Heterodera</taxon>
    </lineage>
</organism>
<dbReference type="Pfam" id="PF26557">
    <property type="entry name" value="Cullin_AB"/>
    <property type="match status" value="1"/>
</dbReference>
<dbReference type="PANTHER" id="PTHR11932">
    <property type="entry name" value="CULLIN"/>
    <property type="match status" value="1"/>
</dbReference>
<keyword evidence="2" id="KW-0832">Ubl conjugation</keyword>
<dbReference type="InterPro" id="IPR059120">
    <property type="entry name" value="Cullin-like_AB"/>
</dbReference>
<evidence type="ECO:0000256" key="2">
    <source>
        <dbReference type="ARBA" id="ARBA00022843"/>
    </source>
</evidence>
<dbReference type="SMART" id="SM00884">
    <property type="entry name" value="Cullin_Nedd8"/>
    <property type="match status" value="1"/>
</dbReference>
<name>A0ABD2KJN2_9BILA</name>
<dbReference type="Gene3D" id="1.10.10.10">
    <property type="entry name" value="Winged helix-like DNA-binding domain superfamily/Winged helix DNA-binding domain"/>
    <property type="match status" value="1"/>
</dbReference>
<evidence type="ECO:0000313" key="6">
    <source>
        <dbReference type="EMBL" id="KAL3102949.1"/>
    </source>
</evidence>
<gene>
    <name evidence="6" type="ORF">niasHT_025857</name>
</gene>
<dbReference type="InterPro" id="IPR045093">
    <property type="entry name" value="Cullin"/>
</dbReference>
<reference evidence="6 7" key="1">
    <citation type="submission" date="2024-10" db="EMBL/GenBank/DDBJ databases">
        <authorList>
            <person name="Kim D."/>
        </authorList>
    </citation>
    <scope>NUCLEOTIDE SEQUENCE [LARGE SCALE GENOMIC DNA]</scope>
    <source>
        <strain evidence="6">BH-2024</strain>
    </source>
</reference>
<sequence length="392" mass="45574">MDCAFRKFINNNAITEMARNASKSSQLLVLYSDQLLRKGARAEDEKMDEYLEQVMTVFKYIDDKDMFHAFFHKFLCKRLVYDTSASEEQERCMIAKLKHMCGFEYTSKVERLLTDVALSRDHSEQYKQLPRTSNVDFSVIVVGWNVWPLGQPVQFEIPRPLLDCIDSYTQFYTNIYKERGEKIGRKLTWALQMCRGELVSTAGTFEEEYSFLCNTQQIAILMQYNNRDTYTLGQLHVALGTDFPADQLCAVVQSLVKTNLLKLTSADGTALTEIKLNDNEQKFTFNPGFQSRKLKVDLVRAMSSARETKKESEDVQKTVDEDRKLVIQAAIVRIMKMRKLLKHQQLVAEVLNQLATRFQPKMPIINRCIDSLIEKEYLKRSEEDRDLYEYLA</sequence>
<comment type="similarity">
    <text evidence="3 4">Belongs to the cullin family.</text>
</comment>
<evidence type="ECO:0000256" key="1">
    <source>
        <dbReference type="ARBA" id="ARBA00022499"/>
    </source>
</evidence>
<dbReference type="AlphaFoldDB" id="A0ABD2KJN2"/>
<dbReference type="SUPFAM" id="SSF75632">
    <property type="entry name" value="Cullin homology domain"/>
    <property type="match status" value="1"/>
</dbReference>
<dbReference type="PROSITE" id="PS50069">
    <property type="entry name" value="CULLIN_2"/>
    <property type="match status" value="1"/>
</dbReference>
<dbReference type="InterPro" id="IPR036388">
    <property type="entry name" value="WH-like_DNA-bd_sf"/>
</dbReference>
<dbReference type="InterPro" id="IPR036317">
    <property type="entry name" value="Cullin_homology_sf"/>
</dbReference>
<accession>A0ABD2KJN2</accession>
<dbReference type="Gene3D" id="3.30.230.130">
    <property type="entry name" value="Cullin, Chain C, Domain 2"/>
    <property type="match status" value="1"/>
</dbReference>
<dbReference type="EMBL" id="JBICBT010000743">
    <property type="protein sequence ID" value="KAL3102949.1"/>
    <property type="molecule type" value="Genomic_DNA"/>
</dbReference>
<dbReference type="FunFam" id="1.10.10.10:FF:000014">
    <property type="entry name" value="Cullin 1"/>
    <property type="match status" value="1"/>
</dbReference>
<dbReference type="InterPro" id="IPR001373">
    <property type="entry name" value="Cullin_N"/>
</dbReference>
<comment type="caution">
    <text evidence="6">The sequence shown here is derived from an EMBL/GenBank/DDBJ whole genome shotgun (WGS) entry which is preliminary data.</text>
</comment>
<protein>
    <recommendedName>
        <fullName evidence="5">Cullin family profile domain-containing protein</fullName>
    </recommendedName>
</protein>
<proteinExistence type="inferred from homology"/>
<dbReference type="InterPro" id="IPR036390">
    <property type="entry name" value="WH_DNA-bd_sf"/>
</dbReference>
<dbReference type="Pfam" id="PF00888">
    <property type="entry name" value="Cullin"/>
    <property type="match status" value="1"/>
</dbReference>
<dbReference type="SMART" id="SM00182">
    <property type="entry name" value="CULLIN"/>
    <property type="match status" value="1"/>
</dbReference>
<evidence type="ECO:0000313" key="7">
    <source>
        <dbReference type="Proteomes" id="UP001620626"/>
    </source>
</evidence>
<keyword evidence="7" id="KW-1185">Reference proteome</keyword>
<evidence type="ECO:0000256" key="3">
    <source>
        <dbReference type="PROSITE-ProRule" id="PRU00330"/>
    </source>
</evidence>
<evidence type="ECO:0000259" key="5">
    <source>
        <dbReference type="PROSITE" id="PS50069"/>
    </source>
</evidence>
<dbReference type="InterPro" id="IPR016158">
    <property type="entry name" value="Cullin_homology"/>
</dbReference>
<dbReference type="Pfam" id="PF10557">
    <property type="entry name" value="Cullin_Nedd8"/>
    <property type="match status" value="1"/>
</dbReference>
<dbReference type="Gene3D" id="1.20.1310.10">
    <property type="entry name" value="Cullin Repeats"/>
    <property type="match status" value="1"/>
</dbReference>
<feature type="domain" description="Cullin family profile" evidence="5">
    <location>
        <begin position="23"/>
        <end position="256"/>
    </location>
</feature>
<dbReference type="InterPro" id="IPR019559">
    <property type="entry name" value="Cullin_neddylation_domain"/>
</dbReference>